<feature type="binding site" evidence="3 4">
    <location>
        <position position="132"/>
    </location>
    <ligand>
        <name>Zn(2+)</name>
        <dbReference type="ChEBI" id="CHEBI:29105"/>
    </ligand>
</feature>
<evidence type="ECO:0000313" key="6">
    <source>
        <dbReference type="EMBL" id="JAV61222.1"/>
    </source>
</evidence>
<evidence type="ECO:0000313" key="8">
    <source>
        <dbReference type="Proteomes" id="UP000327044"/>
    </source>
</evidence>
<feature type="domain" description="Deacetylase sirtuin-type" evidence="5">
    <location>
        <begin position="1"/>
        <end position="267"/>
    </location>
</feature>
<comment type="caution">
    <text evidence="3">Lacks conserved residue(s) required for the propagation of feature annotation.</text>
</comment>
<dbReference type="GO" id="GO:0036055">
    <property type="term" value="F:protein-succinyllysine desuccinylase activity"/>
    <property type="evidence" value="ECO:0007669"/>
    <property type="project" value="UniProtKB-UniRule"/>
</dbReference>
<dbReference type="SUPFAM" id="SSF52467">
    <property type="entry name" value="DHS-like NAD/FAD-binding domain"/>
    <property type="match status" value="1"/>
</dbReference>
<dbReference type="GO" id="GO:0036054">
    <property type="term" value="F:protein-malonyllysine demalonylase activity"/>
    <property type="evidence" value="ECO:0007669"/>
    <property type="project" value="UniProtKB-UniRule"/>
</dbReference>
<keyword evidence="3 4" id="KW-0862">Zinc</keyword>
<feature type="binding site" evidence="3">
    <location>
        <begin position="238"/>
        <end position="240"/>
    </location>
    <ligand>
        <name>NAD(+)</name>
        <dbReference type="ChEBI" id="CHEBI:57540"/>
    </ligand>
</feature>
<dbReference type="InterPro" id="IPR026590">
    <property type="entry name" value="Ssirtuin_cat_dom"/>
</dbReference>
<dbReference type="InterPro" id="IPR003000">
    <property type="entry name" value="Sirtuin"/>
</dbReference>
<feature type="binding site" evidence="3 4">
    <location>
        <position position="175"/>
    </location>
    <ligand>
        <name>Zn(2+)</name>
        <dbReference type="ChEBI" id="CHEBI:29105"/>
    </ligand>
</feature>
<feature type="binding site" evidence="3">
    <location>
        <position position="71"/>
    </location>
    <ligand>
        <name>substrate</name>
    </ligand>
</feature>
<feature type="active site" description="Proton acceptor" evidence="3 4">
    <location>
        <position position="124"/>
    </location>
</feature>
<feature type="binding site" evidence="3">
    <location>
        <begin position="24"/>
        <end position="43"/>
    </location>
    <ligand>
        <name>NAD(+)</name>
        <dbReference type="ChEBI" id="CHEBI:57540"/>
    </ligand>
</feature>
<feature type="binding site" evidence="4">
    <location>
        <position position="135"/>
    </location>
    <ligand>
        <name>Zn(2+)</name>
        <dbReference type="ChEBI" id="CHEBI:29105"/>
    </ligand>
</feature>
<dbReference type="InterPro" id="IPR029035">
    <property type="entry name" value="DHS-like_NAD/FAD-binding_dom"/>
</dbReference>
<evidence type="ECO:0000259" key="5">
    <source>
        <dbReference type="PROSITE" id="PS50305"/>
    </source>
</evidence>
<sequence>MSTRKLLDFRNLLSESKNIAILTGAGVSAESGIGTFRGPSGMWRTHNAVDLATPTAFASNPSLVWEFYQWRRSVAFNAKPNDAHLALAKFEERCNRENRQFTLLTQNVDGLHIKAGSKNVLEIHGSIRKVVCTKCKFVDENLDQPICEALRGRGDPNGGNQSAIPVGELPKCKRCSSLVRPFVVWFGENLDRDVLKKCRKVVETCDLFLVVGTSSVVYPAASFAPFVADRGKPVAEFNIEDEPASSTFQFYFAGPCGTTLPAALSEE</sequence>
<dbReference type="OrthoDB" id="424302at2759"/>
<dbReference type="InterPro" id="IPR050134">
    <property type="entry name" value="NAD-dep_sirtuin_deacylases"/>
</dbReference>
<accession>A0A1Y1KIE8</accession>
<comment type="function">
    <text evidence="3">NAD-dependent lysine demalonylase, desuccinylase and deglutarylase that specifically removes malonyl, succinyl and glutaryl groups on target proteins. Has weak NAD-dependent protein deacetylase activity; however this activity may not be physiologically relevant in vivo.</text>
</comment>
<comment type="similarity">
    <text evidence="3">Belongs to the sirtuin family. Class III subfamily.</text>
</comment>
<dbReference type="InParanoid" id="A0A1Y1KIE8"/>
<protein>
    <recommendedName>
        <fullName evidence="3">NAD-dependent protein deacylase</fullName>
        <ecNumber evidence="3">2.3.1.-</ecNumber>
    </recommendedName>
    <alternativeName>
        <fullName evidence="3">Regulatory protein SIR2 homolog 5</fullName>
    </alternativeName>
</protein>
<dbReference type="InterPro" id="IPR026591">
    <property type="entry name" value="Sirtuin_cat_small_dom_sf"/>
</dbReference>
<dbReference type="GO" id="GO:0008270">
    <property type="term" value="F:zinc ion binding"/>
    <property type="evidence" value="ECO:0007669"/>
    <property type="project" value="UniProtKB-UniRule"/>
</dbReference>
<comment type="catalytic activity">
    <reaction evidence="3">
        <text>N(6)-succinyl-L-lysyl-[protein] + NAD(+) + H2O = 2''-O-succinyl-ADP-D-ribose + nicotinamide + L-lysyl-[protein]</text>
        <dbReference type="Rhea" id="RHEA:47668"/>
        <dbReference type="Rhea" id="RHEA-COMP:9752"/>
        <dbReference type="Rhea" id="RHEA-COMP:11877"/>
        <dbReference type="ChEBI" id="CHEBI:15377"/>
        <dbReference type="ChEBI" id="CHEBI:17154"/>
        <dbReference type="ChEBI" id="CHEBI:29969"/>
        <dbReference type="ChEBI" id="CHEBI:57540"/>
        <dbReference type="ChEBI" id="CHEBI:87830"/>
        <dbReference type="ChEBI" id="CHEBI:87832"/>
    </reaction>
</comment>
<dbReference type="GO" id="GO:0017136">
    <property type="term" value="F:histone deacetylase activity, NAD-dependent"/>
    <property type="evidence" value="ECO:0007669"/>
    <property type="project" value="TreeGrafter"/>
</dbReference>
<evidence type="ECO:0000256" key="2">
    <source>
        <dbReference type="ARBA" id="ARBA00023027"/>
    </source>
</evidence>
<feature type="binding site" evidence="3">
    <location>
        <begin position="106"/>
        <end position="109"/>
    </location>
    <ligand>
        <name>NAD(+)</name>
        <dbReference type="ChEBI" id="CHEBI:57540"/>
    </ligand>
</feature>
<dbReference type="EMBL" id="VVIM01000011">
    <property type="protein sequence ID" value="KAB0791437.1"/>
    <property type="molecule type" value="Genomic_DNA"/>
</dbReference>
<reference evidence="7" key="3">
    <citation type="submission" date="2019-08" db="EMBL/GenBank/DDBJ databases">
        <authorList>
            <consortium name="Photinus pyralis genome working group"/>
            <person name="Fallon T.R."/>
            <person name="Sander Lower S.E."/>
            <person name="Weng J.-K."/>
        </authorList>
    </citation>
    <scope>NUCLEOTIDE SEQUENCE</scope>
    <source>
        <strain evidence="7">1611_PpyrPB1</strain>
        <tissue evidence="7">Whole body</tissue>
    </source>
</reference>
<dbReference type="AlphaFoldDB" id="A0A1Y1KIE8"/>
<comment type="subcellular location">
    <subcellularLocation>
        <location evidence="3">Mitochondrion</location>
    </subcellularLocation>
</comment>
<comment type="domain">
    <text evidence="3">In contrast to class I sirtuins, class III sirtuins have only weak deacetylase activity. Difference in substrate specificity is probably due to a larger hydrophobic pocket with 2 residues (Tyr-68 and Arg-71) that bind to malonylated and succinylated substrates and define the specificity.</text>
</comment>
<comment type="catalytic activity">
    <reaction evidence="3">
        <text>N(6)-glutaryl-L-lysyl-[protein] + NAD(+) + H2O = 2''-O-glutaryl-ADP-D-ribose + nicotinamide + L-lysyl-[protein]</text>
        <dbReference type="Rhea" id="RHEA:47664"/>
        <dbReference type="Rhea" id="RHEA-COMP:9752"/>
        <dbReference type="Rhea" id="RHEA-COMP:11875"/>
        <dbReference type="ChEBI" id="CHEBI:15377"/>
        <dbReference type="ChEBI" id="CHEBI:17154"/>
        <dbReference type="ChEBI" id="CHEBI:29969"/>
        <dbReference type="ChEBI" id="CHEBI:57540"/>
        <dbReference type="ChEBI" id="CHEBI:87828"/>
        <dbReference type="ChEBI" id="CHEBI:87829"/>
    </reaction>
</comment>
<feature type="binding site" evidence="4">
    <location>
        <position position="172"/>
    </location>
    <ligand>
        <name>Zn(2+)</name>
        <dbReference type="ChEBI" id="CHEBI:29105"/>
    </ligand>
</feature>
<dbReference type="PROSITE" id="PS50305">
    <property type="entry name" value="SIRTUIN"/>
    <property type="match status" value="1"/>
</dbReference>
<feature type="binding site" evidence="3">
    <location>
        <position position="256"/>
    </location>
    <ligand>
        <name>NAD(+)</name>
        <dbReference type="ChEBI" id="CHEBI:57540"/>
    </ligand>
</feature>
<feature type="binding site" evidence="3">
    <location>
        <position position="68"/>
    </location>
    <ligand>
        <name>substrate</name>
    </ligand>
</feature>
<keyword evidence="3" id="KW-0496">Mitochondrion</keyword>
<keyword evidence="2 3" id="KW-0520">NAD</keyword>
<dbReference type="GO" id="GO:0070403">
    <property type="term" value="F:NAD+ binding"/>
    <property type="evidence" value="ECO:0007669"/>
    <property type="project" value="UniProtKB-UniRule"/>
</dbReference>
<evidence type="ECO:0000313" key="7">
    <source>
        <dbReference type="EMBL" id="KAB0791437.1"/>
    </source>
</evidence>
<organism evidence="6">
    <name type="scientific">Photinus pyralis</name>
    <name type="common">Common eastern firefly</name>
    <name type="synonym">Lampyris pyralis</name>
    <dbReference type="NCBI Taxonomy" id="7054"/>
    <lineage>
        <taxon>Eukaryota</taxon>
        <taxon>Metazoa</taxon>
        <taxon>Ecdysozoa</taxon>
        <taxon>Arthropoda</taxon>
        <taxon>Hexapoda</taxon>
        <taxon>Insecta</taxon>
        <taxon>Pterygota</taxon>
        <taxon>Neoptera</taxon>
        <taxon>Endopterygota</taxon>
        <taxon>Coleoptera</taxon>
        <taxon>Polyphaga</taxon>
        <taxon>Elateriformia</taxon>
        <taxon>Elateroidea</taxon>
        <taxon>Lampyridae</taxon>
        <taxon>Lampyrinae</taxon>
        <taxon>Photinus</taxon>
    </lineage>
</organism>
<evidence type="ECO:0000256" key="4">
    <source>
        <dbReference type="PROSITE-ProRule" id="PRU00236"/>
    </source>
</evidence>
<dbReference type="Gene3D" id="3.40.50.1220">
    <property type="entry name" value="TPP-binding domain"/>
    <property type="match status" value="1"/>
</dbReference>
<proteinExistence type="inferred from homology"/>
<keyword evidence="3 4" id="KW-0479">Metal-binding</keyword>
<dbReference type="EC" id="2.3.1.-" evidence="3"/>
<dbReference type="GO" id="GO:0005739">
    <property type="term" value="C:mitochondrion"/>
    <property type="evidence" value="ECO:0007669"/>
    <property type="project" value="UniProtKB-SubCell"/>
</dbReference>
<dbReference type="HAMAP" id="MF_01121">
    <property type="entry name" value="Sirtuin_ClassIII"/>
    <property type="match status" value="1"/>
</dbReference>
<name>A0A1Y1KIE8_PHOPY</name>
<keyword evidence="8" id="KW-1185">Reference proteome</keyword>
<dbReference type="Proteomes" id="UP000327044">
    <property type="component" value="Unassembled WGS sequence"/>
</dbReference>
<comment type="catalytic activity">
    <reaction evidence="3">
        <text>N(6)-malonyl-L-lysyl-[protein] + NAD(+) + H2O = 2''-O-malonyl-ADP-D-ribose + nicotinamide + L-lysyl-[protein]</text>
        <dbReference type="Rhea" id="RHEA:47672"/>
        <dbReference type="Rhea" id="RHEA-COMP:9752"/>
        <dbReference type="Rhea" id="RHEA-COMP:11878"/>
        <dbReference type="ChEBI" id="CHEBI:15377"/>
        <dbReference type="ChEBI" id="CHEBI:17154"/>
        <dbReference type="ChEBI" id="CHEBI:29969"/>
        <dbReference type="ChEBI" id="CHEBI:57540"/>
        <dbReference type="ChEBI" id="CHEBI:87831"/>
        <dbReference type="ChEBI" id="CHEBI:87833"/>
    </reaction>
</comment>
<dbReference type="Pfam" id="PF02146">
    <property type="entry name" value="SIR2"/>
    <property type="match status" value="1"/>
</dbReference>
<dbReference type="PANTHER" id="PTHR11085">
    <property type="entry name" value="NAD-DEPENDENT PROTEIN DEACYLASE SIRTUIN-5, MITOCHONDRIAL-RELATED"/>
    <property type="match status" value="1"/>
</dbReference>
<evidence type="ECO:0000256" key="1">
    <source>
        <dbReference type="ARBA" id="ARBA00022679"/>
    </source>
</evidence>
<keyword evidence="1 3" id="KW-0808">Transferase</keyword>
<dbReference type="EMBL" id="GEZM01082922">
    <property type="protein sequence ID" value="JAV61222.1"/>
    <property type="molecule type" value="Transcribed_RNA"/>
</dbReference>
<reference evidence="6" key="1">
    <citation type="journal article" date="2016" name="Sci. Rep.">
        <title>Molecular characterization of firefly nuptial gifts: a multi-omics approach sheds light on postcopulatory sexual selection.</title>
        <authorList>
            <person name="Al-Wathiqui N."/>
            <person name="Fallon T.R."/>
            <person name="South A."/>
            <person name="Weng J.K."/>
            <person name="Lewis S.M."/>
        </authorList>
    </citation>
    <scope>NUCLEOTIDE SEQUENCE</scope>
</reference>
<dbReference type="PANTHER" id="PTHR11085:SF10">
    <property type="entry name" value="NAD-DEPENDENT PROTEIN DEACYLASE SIRTUIN-5, MITOCHONDRIAL-RELATED"/>
    <property type="match status" value="1"/>
</dbReference>
<dbReference type="CDD" id="cd01412">
    <property type="entry name" value="SIRT5_Af1_CobB"/>
    <property type="match status" value="1"/>
</dbReference>
<comment type="cofactor">
    <cofactor evidence="3">
        <name>Zn(2+)</name>
        <dbReference type="ChEBI" id="CHEBI:29105"/>
    </cofactor>
    <text evidence="3">Binds 1 zinc ion per subunit.</text>
</comment>
<evidence type="ECO:0000256" key="3">
    <source>
        <dbReference type="HAMAP-Rule" id="MF_03160"/>
    </source>
</evidence>
<dbReference type="InterPro" id="IPR027546">
    <property type="entry name" value="Sirtuin_class_III"/>
</dbReference>
<reference evidence="7 8" key="2">
    <citation type="journal article" date="2018" name="Elife">
        <title>Firefly genomes illuminate parallel origins of bioluminescence in beetles.</title>
        <authorList>
            <person name="Fallon T.R."/>
            <person name="Lower S.E."/>
            <person name="Chang C.H."/>
            <person name="Bessho-Uehara M."/>
            <person name="Martin G.J."/>
            <person name="Bewick A.J."/>
            <person name="Behringer M."/>
            <person name="Debat H.J."/>
            <person name="Wong I."/>
            <person name="Day J.C."/>
            <person name="Suvorov A."/>
            <person name="Silva C.J."/>
            <person name="Stanger-Hall K.F."/>
            <person name="Hall D.W."/>
            <person name="Schmitz R.J."/>
            <person name="Nelson D.R."/>
            <person name="Lewis S.M."/>
            <person name="Shigenobu S."/>
            <person name="Bybee S.M."/>
            <person name="Larracuente A.M."/>
            <person name="Oba Y."/>
            <person name="Weng J.K."/>
        </authorList>
    </citation>
    <scope>NUCLEOTIDE SEQUENCE [LARGE SCALE GENOMIC DNA]</scope>
    <source>
        <strain evidence="7">1611_PpyrPB1</strain>
        <tissue evidence="7">Whole body</tissue>
    </source>
</reference>
<gene>
    <name evidence="7" type="ORF">PPYR_03237</name>
</gene>
<dbReference type="Gene3D" id="3.30.1600.10">
    <property type="entry name" value="SIR2/SIRT2 'Small Domain"/>
    <property type="match status" value="1"/>
</dbReference>
<feature type="binding site" evidence="3">
    <location>
        <begin position="212"/>
        <end position="214"/>
    </location>
    <ligand>
        <name>NAD(+)</name>
        <dbReference type="ChEBI" id="CHEBI:57540"/>
    </ligand>
</feature>
<dbReference type="GO" id="GO:0005634">
    <property type="term" value="C:nucleus"/>
    <property type="evidence" value="ECO:0007669"/>
    <property type="project" value="TreeGrafter"/>
</dbReference>